<gene>
    <name evidence="1" type="ORF">PXEA_LOCUS25539</name>
</gene>
<evidence type="ECO:0000313" key="2">
    <source>
        <dbReference type="Proteomes" id="UP000784294"/>
    </source>
</evidence>
<dbReference type="Proteomes" id="UP000784294">
    <property type="component" value="Unassembled WGS sequence"/>
</dbReference>
<accession>A0A448XA76</accession>
<organism evidence="1 2">
    <name type="scientific">Protopolystoma xenopodis</name>
    <dbReference type="NCBI Taxonomy" id="117903"/>
    <lineage>
        <taxon>Eukaryota</taxon>
        <taxon>Metazoa</taxon>
        <taxon>Spiralia</taxon>
        <taxon>Lophotrochozoa</taxon>
        <taxon>Platyhelminthes</taxon>
        <taxon>Monogenea</taxon>
        <taxon>Polyopisthocotylea</taxon>
        <taxon>Polystomatidea</taxon>
        <taxon>Polystomatidae</taxon>
        <taxon>Protopolystoma</taxon>
    </lineage>
</organism>
<reference evidence="1" key="1">
    <citation type="submission" date="2018-11" db="EMBL/GenBank/DDBJ databases">
        <authorList>
            <consortium name="Pathogen Informatics"/>
        </authorList>
    </citation>
    <scope>NUCLEOTIDE SEQUENCE</scope>
</reference>
<protein>
    <submittedName>
        <fullName evidence="1">Uncharacterized protein</fullName>
    </submittedName>
</protein>
<comment type="caution">
    <text evidence="1">The sequence shown here is derived from an EMBL/GenBank/DDBJ whole genome shotgun (WGS) entry which is preliminary data.</text>
</comment>
<evidence type="ECO:0000313" key="1">
    <source>
        <dbReference type="EMBL" id="VEL32099.1"/>
    </source>
</evidence>
<name>A0A448XA76_9PLAT</name>
<proteinExistence type="predicted"/>
<dbReference type="AlphaFoldDB" id="A0A448XA76"/>
<dbReference type="EMBL" id="CAAALY010130161">
    <property type="protein sequence ID" value="VEL32099.1"/>
    <property type="molecule type" value="Genomic_DNA"/>
</dbReference>
<feature type="non-terminal residue" evidence="1">
    <location>
        <position position="1"/>
    </location>
</feature>
<sequence>MNLTAICERNYEPHQRARLTQGPVPSVPTVVCLSLRQVLTCANLRGRKPARQRAHSCVLLTDRLSGRRKRELGQVASRMKIAERLDILSLSLLLEGKGTEAKRPRDGGHANFYSICPSIHPYPALCPRIIALSLDSAALTLATMTPIRHWLHSPRLSVSLRVCLRRAIRVSAPGSRHDRLHQSILRGLDTKSAQLRATRTIDTVRTSTHTHTHTFEY</sequence>
<keyword evidence="2" id="KW-1185">Reference proteome</keyword>